<accession>A0A517TF18</accession>
<dbReference type="PANTHER" id="PTHR39555">
    <property type="entry name" value="FIMBRIAL ASSEMBLY PROTEIN PILO-LIKE PROTEIN-RELATED"/>
    <property type="match status" value="1"/>
</dbReference>
<protein>
    <submittedName>
        <fullName evidence="2">Pilus assembly protein, PilO</fullName>
    </submittedName>
</protein>
<dbReference type="Pfam" id="PF04350">
    <property type="entry name" value="PilO"/>
    <property type="match status" value="1"/>
</dbReference>
<dbReference type="EMBL" id="CP036316">
    <property type="protein sequence ID" value="QDT66971.1"/>
    <property type="molecule type" value="Genomic_DNA"/>
</dbReference>
<reference evidence="2 3" key="1">
    <citation type="submission" date="2019-02" db="EMBL/GenBank/DDBJ databases">
        <title>Deep-cultivation of Planctomycetes and their phenomic and genomic characterization uncovers novel biology.</title>
        <authorList>
            <person name="Wiegand S."/>
            <person name="Jogler M."/>
            <person name="Boedeker C."/>
            <person name="Pinto D."/>
            <person name="Vollmers J."/>
            <person name="Rivas-Marin E."/>
            <person name="Kohn T."/>
            <person name="Peeters S.H."/>
            <person name="Heuer A."/>
            <person name="Rast P."/>
            <person name="Oberbeckmann S."/>
            <person name="Bunk B."/>
            <person name="Jeske O."/>
            <person name="Meyerdierks A."/>
            <person name="Storesund J.E."/>
            <person name="Kallscheuer N."/>
            <person name="Luecker S."/>
            <person name="Lage O.M."/>
            <person name="Pohl T."/>
            <person name="Merkel B.J."/>
            <person name="Hornburger P."/>
            <person name="Mueller R.-W."/>
            <person name="Bruemmer F."/>
            <person name="Labrenz M."/>
            <person name="Spormann A.M."/>
            <person name="Op den Camp H."/>
            <person name="Overmann J."/>
            <person name="Amann R."/>
            <person name="Jetten M.S.M."/>
            <person name="Mascher T."/>
            <person name="Medema M.H."/>
            <person name="Devos D.P."/>
            <person name="Kaster A.-K."/>
            <person name="Ovreas L."/>
            <person name="Rohde M."/>
            <person name="Galperin M.Y."/>
            <person name="Jogler C."/>
        </authorList>
    </citation>
    <scope>NUCLEOTIDE SEQUENCE [LARGE SCALE GENOMIC DNA]</scope>
    <source>
        <strain evidence="2 3">V22</strain>
    </source>
</reference>
<sequence>MSIVLRRDTIMLILAMAGLAGAFFYAVFLPGQHRVNELKAEIDEAKQQVSMQPARMHLMQVLSEEMEAERETISVNRKAVPVTADLPEVISQVSEAAEDAGLEVTRLSPLQPEEHATYTRYSYELRFVGSFASMTRFLREMEHESRLFTFESINLSPESKRESQQGGKTNLEGWVKFSVYAENADSSDSKELALNSFANQGR</sequence>
<dbReference type="InterPro" id="IPR014717">
    <property type="entry name" value="Transl_elong_EF1B/ribsomal_bS6"/>
</dbReference>
<keyword evidence="1" id="KW-1133">Transmembrane helix</keyword>
<evidence type="ECO:0000256" key="1">
    <source>
        <dbReference type="SAM" id="Phobius"/>
    </source>
</evidence>
<dbReference type="Proteomes" id="UP000319976">
    <property type="component" value="Chromosome"/>
</dbReference>
<dbReference type="PANTHER" id="PTHR39555:SF1">
    <property type="entry name" value="TYPE IV PILUS INNER MEMBRANE COMPONENT PILO"/>
    <property type="match status" value="1"/>
</dbReference>
<keyword evidence="1" id="KW-0812">Transmembrane</keyword>
<evidence type="ECO:0000313" key="3">
    <source>
        <dbReference type="Proteomes" id="UP000319976"/>
    </source>
</evidence>
<dbReference type="InterPro" id="IPR007445">
    <property type="entry name" value="PilO"/>
</dbReference>
<dbReference type="AlphaFoldDB" id="A0A517TF18"/>
<organism evidence="2 3">
    <name type="scientific">Calycomorphotria hydatis</name>
    <dbReference type="NCBI Taxonomy" id="2528027"/>
    <lineage>
        <taxon>Bacteria</taxon>
        <taxon>Pseudomonadati</taxon>
        <taxon>Planctomycetota</taxon>
        <taxon>Planctomycetia</taxon>
        <taxon>Planctomycetales</taxon>
        <taxon>Planctomycetaceae</taxon>
        <taxon>Calycomorphotria</taxon>
    </lineage>
</organism>
<dbReference type="OrthoDB" id="263755at2"/>
<feature type="transmembrane region" description="Helical" evidence="1">
    <location>
        <begin position="12"/>
        <end position="31"/>
    </location>
</feature>
<dbReference type="GO" id="GO:0043107">
    <property type="term" value="P:type IV pilus-dependent motility"/>
    <property type="evidence" value="ECO:0007669"/>
    <property type="project" value="InterPro"/>
</dbReference>
<keyword evidence="3" id="KW-1185">Reference proteome</keyword>
<keyword evidence="1" id="KW-0472">Membrane</keyword>
<evidence type="ECO:0000313" key="2">
    <source>
        <dbReference type="EMBL" id="QDT66971.1"/>
    </source>
</evidence>
<dbReference type="KEGG" id="chya:V22_42430"/>
<dbReference type="Gene3D" id="3.30.70.60">
    <property type="match status" value="1"/>
</dbReference>
<dbReference type="GO" id="GO:0043683">
    <property type="term" value="P:type IV pilus assembly"/>
    <property type="evidence" value="ECO:0007669"/>
    <property type="project" value="InterPro"/>
</dbReference>
<name>A0A517TF18_9PLAN</name>
<proteinExistence type="predicted"/>
<gene>
    <name evidence="2" type="ORF">V22_42430</name>
</gene>
<dbReference type="RefSeq" id="WP_145266551.1">
    <property type="nucleotide sequence ID" value="NZ_CP036316.1"/>
</dbReference>